<comment type="caution">
    <text evidence="2">The sequence shown here is derived from an EMBL/GenBank/DDBJ whole genome shotgun (WGS) entry which is preliminary data.</text>
</comment>
<feature type="transmembrane region" description="Helical" evidence="1">
    <location>
        <begin position="127"/>
        <end position="146"/>
    </location>
</feature>
<evidence type="ECO:0000256" key="1">
    <source>
        <dbReference type="SAM" id="Phobius"/>
    </source>
</evidence>
<accession>A0AAP7FIR0</accession>
<organism evidence="2 3">
    <name type="scientific">Pseudomonas monteilii</name>
    <dbReference type="NCBI Taxonomy" id="76759"/>
    <lineage>
        <taxon>Bacteria</taxon>
        <taxon>Pseudomonadati</taxon>
        <taxon>Pseudomonadota</taxon>
        <taxon>Gammaproteobacteria</taxon>
        <taxon>Pseudomonadales</taxon>
        <taxon>Pseudomonadaceae</taxon>
        <taxon>Pseudomonas</taxon>
    </lineage>
</organism>
<name>A0AAP7FIR0_9PSED</name>
<dbReference type="Proteomes" id="UP000077242">
    <property type="component" value="Unassembled WGS sequence"/>
</dbReference>
<evidence type="ECO:0000313" key="2">
    <source>
        <dbReference type="EMBL" id="OAH46211.1"/>
    </source>
</evidence>
<protein>
    <submittedName>
        <fullName evidence="2">Uncharacterized protein</fullName>
    </submittedName>
</protein>
<evidence type="ECO:0000313" key="3">
    <source>
        <dbReference type="Proteomes" id="UP000077242"/>
    </source>
</evidence>
<sequence length="192" mass="21215">MCEVDTVDEFYRATMEFAFASPRGYVVPMLAMAVVVRALPPRWLATSLLRSAGVLSHEIAHLLVGYFTKAKPVGMSLIPRREGNQIILGSVEFERLTWANAWITALAPLFALPGLYALAFWRTSNHSGGLTLVDLSCWILAGPIILHCWPSRTDWRLALISWPILGLALLAAALYAWSQDLSFLLAWSSVAS</sequence>
<keyword evidence="1" id="KW-1133">Transmembrane helix</keyword>
<keyword evidence="1" id="KW-0812">Transmembrane</keyword>
<dbReference type="AlphaFoldDB" id="A0AAP7FIR0"/>
<feature type="transmembrane region" description="Helical" evidence="1">
    <location>
        <begin position="158"/>
        <end position="177"/>
    </location>
</feature>
<keyword evidence="1" id="KW-0472">Membrane</keyword>
<dbReference type="EMBL" id="LSTU01000056">
    <property type="protein sequence ID" value="OAH46211.1"/>
    <property type="molecule type" value="Genomic_DNA"/>
</dbReference>
<reference evidence="3" key="1">
    <citation type="submission" date="2016-02" db="EMBL/GenBank/DDBJ databases">
        <title>Dietzia cinnamea strain CD11_5 genome sequencing and assembly.</title>
        <authorList>
            <person name="Kaur G."/>
            <person name="Nair G.R."/>
            <person name="Mayilraj S."/>
        </authorList>
    </citation>
    <scope>NUCLEOTIDE SEQUENCE [LARGE SCALE GENOMIC DNA]</scope>
    <source>
        <strain evidence="3">CD10_2</strain>
    </source>
</reference>
<feature type="transmembrane region" description="Helical" evidence="1">
    <location>
        <begin position="101"/>
        <end position="121"/>
    </location>
</feature>
<gene>
    <name evidence="2" type="ORF">AYJ70_19030</name>
</gene>
<proteinExistence type="predicted"/>